<accession>A0ABQ8CAB9</accession>
<proteinExistence type="predicted"/>
<dbReference type="Proteomes" id="UP000824890">
    <property type="component" value="Unassembled WGS sequence"/>
</dbReference>
<keyword evidence="2" id="KW-1185">Reference proteome</keyword>
<feature type="non-terminal residue" evidence="1">
    <location>
        <position position="1"/>
    </location>
</feature>
<dbReference type="EMBL" id="JAGKQM010000008">
    <property type="protein sequence ID" value="KAH0913993.1"/>
    <property type="molecule type" value="Genomic_DNA"/>
</dbReference>
<sequence>SKIEAAKRFAPILTKETENTTEELKKKLSGETYKQLNCNSVCQLKAMEVKTDEWLMTTSDVIRVFFGMR</sequence>
<evidence type="ECO:0000313" key="1">
    <source>
        <dbReference type="EMBL" id="KAH0913993.1"/>
    </source>
</evidence>
<organism evidence="1 2">
    <name type="scientific">Brassica napus</name>
    <name type="common">Rape</name>
    <dbReference type="NCBI Taxonomy" id="3708"/>
    <lineage>
        <taxon>Eukaryota</taxon>
        <taxon>Viridiplantae</taxon>
        <taxon>Streptophyta</taxon>
        <taxon>Embryophyta</taxon>
        <taxon>Tracheophyta</taxon>
        <taxon>Spermatophyta</taxon>
        <taxon>Magnoliopsida</taxon>
        <taxon>eudicotyledons</taxon>
        <taxon>Gunneridae</taxon>
        <taxon>Pentapetalae</taxon>
        <taxon>rosids</taxon>
        <taxon>malvids</taxon>
        <taxon>Brassicales</taxon>
        <taxon>Brassicaceae</taxon>
        <taxon>Brassiceae</taxon>
        <taxon>Brassica</taxon>
    </lineage>
</organism>
<protein>
    <submittedName>
        <fullName evidence="1">Uncharacterized protein</fullName>
    </submittedName>
</protein>
<reference evidence="1 2" key="1">
    <citation type="submission" date="2021-05" db="EMBL/GenBank/DDBJ databases">
        <title>Genome Assembly of Synthetic Allotetraploid Brassica napus Reveals Homoeologous Exchanges between Subgenomes.</title>
        <authorList>
            <person name="Davis J.T."/>
        </authorList>
    </citation>
    <scope>NUCLEOTIDE SEQUENCE [LARGE SCALE GENOMIC DNA]</scope>
    <source>
        <strain evidence="2">cv. Da-Ae</strain>
        <tissue evidence="1">Seedling</tissue>
    </source>
</reference>
<name>A0ABQ8CAB9_BRANA</name>
<comment type="caution">
    <text evidence="1">The sequence shown here is derived from an EMBL/GenBank/DDBJ whole genome shotgun (WGS) entry which is preliminary data.</text>
</comment>
<evidence type="ECO:0000313" key="2">
    <source>
        <dbReference type="Proteomes" id="UP000824890"/>
    </source>
</evidence>
<gene>
    <name evidence="1" type="ORF">HID58_028439</name>
</gene>